<dbReference type="Pfam" id="PF05343">
    <property type="entry name" value="Peptidase_M42"/>
    <property type="match status" value="1"/>
</dbReference>
<evidence type="ECO:0000256" key="2">
    <source>
        <dbReference type="ARBA" id="ARBA00022438"/>
    </source>
</evidence>
<dbReference type="GO" id="GO:0004177">
    <property type="term" value="F:aminopeptidase activity"/>
    <property type="evidence" value="ECO:0007669"/>
    <property type="project" value="UniProtKB-UniRule"/>
</dbReference>
<evidence type="ECO:0000256" key="3">
    <source>
        <dbReference type="ARBA" id="ARBA00022670"/>
    </source>
</evidence>
<feature type="binding site" evidence="8">
    <location>
        <position position="181"/>
    </location>
    <ligand>
        <name>Zn(2+)</name>
        <dbReference type="ChEBI" id="CHEBI:29105"/>
        <label>1</label>
    </ligand>
</feature>
<dbReference type="Proteomes" id="UP000198833">
    <property type="component" value="Unassembled WGS sequence"/>
</dbReference>
<keyword evidence="2 9" id="KW-0031">Aminopeptidase</keyword>
<evidence type="ECO:0000256" key="8">
    <source>
        <dbReference type="PIRSR" id="PIRSR001123-2"/>
    </source>
</evidence>
<dbReference type="InterPro" id="IPR023367">
    <property type="entry name" value="Peptidase_M42_dom2"/>
</dbReference>
<evidence type="ECO:0000256" key="6">
    <source>
        <dbReference type="PIRNR" id="PIRNR001123"/>
    </source>
</evidence>
<dbReference type="Gene3D" id="3.40.630.10">
    <property type="entry name" value="Zn peptidases"/>
    <property type="match status" value="1"/>
</dbReference>
<keyword evidence="10" id="KW-1185">Reference proteome</keyword>
<sequence length="361" mass="39656">MELNMDMLKDLTQVRGIAGNEGQVRKVFKQYAEDYSEEFLEDGLGGIFAKHVGKEDGPRLLIAGHLDEVGFMVKRITDEGFLTFQTIGGWWSQVVLAQQVEITTRKGKVFHGVTGSKPPHVLTPEARKKPIDMDDIFIDIGATSKDQVLEWGIRQGDMITPYIETRRMNEDSPFLLAKAWDNRIGMAVAIEALKFGKEQGHQSVLFSGANAQEEIGLRGAKVAPNLIKPDIAIAVDTGAAGDTPGMTAKEADSKLGKGPQIMVYDATMVGHKGLREFITDIADEANIPYQFAFMPGGGTDAGSFHIAQTGIPSICIAVPVRYLHCHTTVIHEDDYKYTVQLVNKIIEKLDAATLEEIRKNA</sequence>
<organism evidence="9 10">
    <name type="scientific">Ignavigranum ruoffiae</name>
    <dbReference type="NCBI Taxonomy" id="89093"/>
    <lineage>
        <taxon>Bacteria</taxon>
        <taxon>Bacillati</taxon>
        <taxon>Bacillota</taxon>
        <taxon>Bacilli</taxon>
        <taxon>Lactobacillales</taxon>
        <taxon>Aerococcaceae</taxon>
        <taxon>Ignavigranum</taxon>
    </lineage>
</organism>
<dbReference type="OrthoDB" id="9772053at2"/>
<dbReference type="RefSeq" id="WP_092569935.1">
    <property type="nucleotide sequence ID" value="NZ_FOEN01000001.1"/>
</dbReference>
<evidence type="ECO:0000256" key="5">
    <source>
        <dbReference type="ARBA" id="ARBA00022801"/>
    </source>
</evidence>
<dbReference type="PIRSF" id="PIRSF001123">
    <property type="entry name" value="PepA_GA"/>
    <property type="match status" value="1"/>
</dbReference>
<feature type="active site" description="Proton acceptor" evidence="7">
    <location>
        <position position="213"/>
    </location>
</feature>
<dbReference type="Gene3D" id="2.40.30.40">
    <property type="entry name" value="Peptidase M42, domain 2"/>
    <property type="match status" value="1"/>
</dbReference>
<evidence type="ECO:0000313" key="9">
    <source>
        <dbReference type="EMBL" id="SEP63011.1"/>
    </source>
</evidence>
<dbReference type="PANTHER" id="PTHR32481:SF21">
    <property type="entry name" value="AMINOPEPTIDASE YSDC-RELATED"/>
    <property type="match status" value="1"/>
</dbReference>
<feature type="binding site" evidence="8">
    <location>
        <position position="236"/>
    </location>
    <ligand>
        <name>Zn(2+)</name>
        <dbReference type="ChEBI" id="CHEBI:29105"/>
        <label>1</label>
    </ligand>
</feature>
<keyword evidence="5" id="KW-0378">Hydrolase</keyword>
<dbReference type="STRING" id="89093.SAMN04488558_101234"/>
<dbReference type="SUPFAM" id="SSF101821">
    <property type="entry name" value="Aminopeptidase/glucanase lid domain"/>
    <property type="match status" value="1"/>
</dbReference>
<evidence type="ECO:0000256" key="4">
    <source>
        <dbReference type="ARBA" id="ARBA00022723"/>
    </source>
</evidence>
<evidence type="ECO:0000256" key="1">
    <source>
        <dbReference type="ARBA" id="ARBA00006272"/>
    </source>
</evidence>
<dbReference type="GO" id="GO:0046872">
    <property type="term" value="F:metal ion binding"/>
    <property type="evidence" value="ECO:0007669"/>
    <property type="project" value="UniProtKB-UniRule"/>
</dbReference>
<evidence type="ECO:0000256" key="7">
    <source>
        <dbReference type="PIRSR" id="PIRSR001123-1"/>
    </source>
</evidence>
<proteinExistence type="inferred from homology"/>
<comment type="similarity">
    <text evidence="1 6">Belongs to the peptidase M42 family.</text>
</comment>
<name>A0A1H8ZF91_9LACT</name>
<dbReference type="AlphaFoldDB" id="A0A1H8ZF91"/>
<dbReference type="InterPro" id="IPR008007">
    <property type="entry name" value="Peptidase_M42"/>
</dbReference>
<keyword evidence="4 8" id="KW-0479">Metal-binding</keyword>
<protein>
    <submittedName>
        <fullName evidence="9">Putative aminopeptidase FrvX</fullName>
    </submittedName>
</protein>
<accession>A0A1H8ZF91</accession>
<dbReference type="EMBL" id="FOEN01000001">
    <property type="protein sequence ID" value="SEP63011.1"/>
    <property type="molecule type" value="Genomic_DNA"/>
</dbReference>
<reference evidence="9 10" key="1">
    <citation type="submission" date="2016-10" db="EMBL/GenBank/DDBJ databases">
        <authorList>
            <person name="de Groot N.N."/>
        </authorList>
    </citation>
    <scope>NUCLEOTIDE SEQUENCE [LARGE SCALE GENOMIC DNA]</scope>
    <source>
        <strain evidence="9 10">DSM 15695</strain>
    </source>
</reference>
<dbReference type="CDD" id="cd05656">
    <property type="entry name" value="M42_Frv"/>
    <property type="match status" value="1"/>
</dbReference>
<feature type="binding site" evidence="8">
    <location>
        <position position="181"/>
    </location>
    <ligand>
        <name>Zn(2+)</name>
        <dbReference type="ChEBI" id="CHEBI:29105"/>
        <label>2</label>
    </ligand>
</feature>
<dbReference type="GO" id="GO:0006508">
    <property type="term" value="P:proteolysis"/>
    <property type="evidence" value="ECO:0007669"/>
    <property type="project" value="UniProtKB-KW"/>
</dbReference>
<comment type="cofactor">
    <cofactor evidence="8">
        <name>a divalent metal cation</name>
        <dbReference type="ChEBI" id="CHEBI:60240"/>
    </cofactor>
    <text evidence="8">Binds 2 divalent metal cations per subunit.</text>
</comment>
<feature type="binding site" evidence="8">
    <location>
        <position position="324"/>
    </location>
    <ligand>
        <name>Zn(2+)</name>
        <dbReference type="ChEBI" id="CHEBI:29105"/>
        <label>2</label>
    </ligand>
</feature>
<dbReference type="PANTHER" id="PTHR32481">
    <property type="entry name" value="AMINOPEPTIDASE"/>
    <property type="match status" value="1"/>
</dbReference>
<dbReference type="SUPFAM" id="SSF53187">
    <property type="entry name" value="Zn-dependent exopeptidases"/>
    <property type="match status" value="1"/>
</dbReference>
<gene>
    <name evidence="9" type="ORF">SAMN04488558_101234</name>
</gene>
<keyword evidence="3" id="KW-0645">Protease</keyword>
<evidence type="ECO:0000313" key="10">
    <source>
        <dbReference type="Proteomes" id="UP000198833"/>
    </source>
</evidence>
<dbReference type="InterPro" id="IPR051464">
    <property type="entry name" value="Peptidase_M42_aminopept"/>
</dbReference>
<feature type="binding site" evidence="8">
    <location>
        <position position="65"/>
    </location>
    <ligand>
        <name>Zn(2+)</name>
        <dbReference type="ChEBI" id="CHEBI:29105"/>
        <label>1</label>
    </ligand>
</feature>
<feature type="binding site" evidence="8">
    <location>
        <position position="214"/>
    </location>
    <ligand>
        <name>Zn(2+)</name>
        <dbReference type="ChEBI" id="CHEBI:29105"/>
        <label>2</label>
    </ligand>
</feature>